<evidence type="ECO:0000256" key="6">
    <source>
        <dbReference type="SAM" id="MobiDB-lite"/>
    </source>
</evidence>
<sequence>MSSSTPSALIGNPPATLDDFYIIRGMLRVYGLNNVNASLGYLYAIPKPADPPNESKQVGIIVGMVIVILAIVVPTLARVAVRLKANQTRFGSDDWATIIAATGAGRHTYENTYEQYNRYFYYLAVCKIIFYVSVGLIKVSITLFVRRLADRASKKWKVFADIFLATVVIYLLLAIFWTVFTCKPLGSAWDKKFAGSLDEPPGILLLAAPIIILWHVKIDLSKKARLFFIWLVGGTTVIGGLLQQTSVTITNDTFWQFTSVLRWTVLDLTLGTLTVSLPVLDAAIMGAWNTAKSKLGTSGSNSRSRTQGWTDIERSTTTVIPGKHGDDTESMENIIRGHGDGVELGIIRTDEVSLTYENGRRPRTGHYKA</sequence>
<dbReference type="Pfam" id="PF20684">
    <property type="entry name" value="Fung_rhodopsin"/>
    <property type="match status" value="2"/>
</dbReference>
<dbReference type="OrthoDB" id="444631at2759"/>
<dbReference type="GO" id="GO:0016020">
    <property type="term" value="C:membrane"/>
    <property type="evidence" value="ECO:0007669"/>
    <property type="project" value="UniProtKB-SubCell"/>
</dbReference>
<evidence type="ECO:0000256" key="5">
    <source>
        <dbReference type="ARBA" id="ARBA00038359"/>
    </source>
</evidence>
<organism evidence="9 10">
    <name type="scientific">Cylindrodendrum hubeiense</name>
    <dbReference type="NCBI Taxonomy" id="595255"/>
    <lineage>
        <taxon>Eukaryota</taxon>
        <taxon>Fungi</taxon>
        <taxon>Dikarya</taxon>
        <taxon>Ascomycota</taxon>
        <taxon>Pezizomycotina</taxon>
        <taxon>Sordariomycetes</taxon>
        <taxon>Hypocreomycetidae</taxon>
        <taxon>Hypocreales</taxon>
        <taxon>Nectriaceae</taxon>
        <taxon>Cylindrodendrum</taxon>
    </lineage>
</organism>
<keyword evidence="2 7" id="KW-0812">Transmembrane</keyword>
<feature type="transmembrane region" description="Helical" evidence="7">
    <location>
        <begin position="269"/>
        <end position="288"/>
    </location>
</feature>
<keyword evidence="4 7" id="KW-0472">Membrane</keyword>
<evidence type="ECO:0000256" key="3">
    <source>
        <dbReference type="ARBA" id="ARBA00022989"/>
    </source>
</evidence>
<comment type="subcellular location">
    <subcellularLocation>
        <location evidence="1">Membrane</location>
        <topology evidence="1">Multi-pass membrane protein</topology>
    </subcellularLocation>
</comment>
<accession>A0A9P5HLC6</accession>
<feature type="region of interest" description="Disordered" evidence="6">
    <location>
        <begin position="294"/>
        <end position="313"/>
    </location>
</feature>
<dbReference type="Proteomes" id="UP000722485">
    <property type="component" value="Unassembled WGS sequence"/>
</dbReference>
<proteinExistence type="inferred from homology"/>
<keyword evidence="3 7" id="KW-1133">Transmembrane helix</keyword>
<dbReference type="InterPro" id="IPR049326">
    <property type="entry name" value="Rhodopsin_dom_fungi"/>
</dbReference>
<evidence type="ECO:0000313" key="9">
    <source>
        <dbReference type="EMBL" id="KAF7557622.1"/>
    </source>
</evidence>
<evidence type="ECO:0000256" key="2">
    <source>
        <dbReference type="ARBA" id="ARBA00022692"/>
    </source>
</evidence>
<protein>
    <recommendedName>
        <fullName evidence="8">Rhodopsin domain-containing protein</fullName>
    </recommendedName>
</protein>
<evidence type="ECO:0000256" key="7">
    <source>
        <dbReference type="SAM" id="Phobius"/>
    </source>
</evidence>
<evidence type="ECO:0000256" key="4">
    <source>
        <dbReference type="ARBA" id="ARBA00023136"/>
    </source>
</evidence>
<evidence type="ECO:0000313" key="10">
    <source>
        <dbReference type="Proteomes" id="UP000722485"/>
    </source>
</evidence>
<dbReference type="AlphaFoldDB" id="A0A9P5HLC6"/>
<name>A0A9P5HLC6_9HYPO</name>
<keyword evidence="10" id="KW-1185">Reference proteome</keyword>
<dbReference type="InterPro" id="IPR052337">
    <property type="entry name" value="SAT4-like"/>
</dbReference>
<gene>
    <name evidence="9" type="ORF">G7Z17_g560</name>
</gene>
<evidence type="ECO:0000256" key="1">
    <source>
        <dbReference type="ARBA" id="ARBA00004141"/>
    </source>
</evidence>
<dbReference type="PANTHER" id="PTHR33048">
    <property type="entry name" value="PTH11-LIKE INTEGRAL MEMBRANE PROTEIN (AFU_ORTHOLOGUE AFUA_5G11245)"/>
    <property type="match status" value="1"/>
</dbReference>
<feature type="domain" description="Rhodopsin" evidence="8">
    <location>
        <begin position="203"/>
        <end position="282"/>
    </location>
</feature>
<feature type="transmembrane region" description="Helical" evidence="7">
    <location>
        <begin position="58"/>
        <end position="81"/>
    </location>
</feature>
<comment type="similarity">
    <text evidence="5">Belongs to the SAT4 family.</text>
</comment>
<dbReference type="PANTHER" id="PTHR33048:SF129">
    <property type="entry name" value="INTEGRAL MEMBRANE PROTEIN-RELATED"/>
    <property type="match status" value="1"/>
</dbReference>
<feature type="transmembrane region" description="Helical" evidence="7">
    <location>
        <begin position="158"/>
        <end position="180"/>
    </location>
</feature>
<comment type="caution">
    <text evidence="9">The sequence shown here is derived from an EMBL/GenBank/DDBJ whole genome shotgun (WGS) entry which is preliminary data.</text>
</comment>
<dbReference type="EMBL" id="JAANBB010000004">
    <property type="protein sequence ID" value="KAF7557622.1"/>
    <property type="molecule type" value="Genomic_DNA"/>
</dbReference>
<reference evidence="9" key="1">
    <citation type="submission" date="2020-03" db="EMBL/GenBank/DDBJ databases">
        <title>Draft Genome Sequence of Cylindrodendrum hubeiense.</title>
        <authorList>
            <person name="Buettner E."/>
            <person name="Kellner H."/>
        </authorList>
    </citation>
    <scope>NUCLEOTIDE SEQUENCE</scope>
    <source>
        <strain evidence="9">IHI 201604</strain>
    </source>
</reference>
<feature type="transmembrane region" description="Helical" evidence="7">
    <location>
        <begin position="119"/>
        <end position="137"/>
    </location>
</feature>
<feature type="transmembrane region" description="Helical" evidence="7">
    <location>
        <begin position="228"/>
        <end position="249"/>
    </location>
</feature>
<evidence type="ECO:0000259" key="8">
    <source>
        <dbReference type="Pfam" id="PF20684"/>
    </source>
</evidence>
<feature type="domain" description="Rhodopsin" evidence="8">
    <location>
        <begin position="77"/>
        <end position="195"/>
    </location>
</feature>